<evidence type="ECO:0000256" key="1">
    <source>
        <dbReference type="ARBA" id="ARBA00023015"/>
    </source>
</evidence>
<dbReference type="OrthoDB" id="9816363at2"/>
<feature type="domain" description="HTH deoR-type" evidence="4">
    <location>
        <begin position="4"/>
        <end position="59"/>
    </location>
</feature>
<accession>A0A0M6ZL01</accession>
<dbReference type="InterPro" id="IPR037171">
    <property type="entry name" value="NagB/RpiA_transferase-like"/>
</dbReference>
<dbReference type="Gene3D" id="3.40.50.1360">
    <property type="match status" value="1"/>
</dbReference>
<dbReference type="PANTHER" id="PTHR30363">
    <property type="entry name" value="HTH-TYPE TRANSCRIPTIONAL REGULATOR SRLR-RELATED"/>
    <property type="match status" value="1"/>
</dbReference>
<dbReference type="PROSITE" id="PS00894">
    <property type="entry name" value="HTH_DEOR_1"/>
    <property type="match status" value="1"/>
</dbReference>
<dbReference type="InterPro" id="IPR036390">
    <property type="entry name" value="WH_DNA-bd_sf"/>
</dbReference>
<keyword evidence="3" id="KW-0804">Transcription</keyword>
<evidence type="ECO:0000259" key="4">
    <source>
        <dbReference type="PROSITE" id="PS51000"/>
    </source>
</evidence>
<dbReference type="Pfam" id="PF08220">
    <property type="entry name" value="HTH_DeoR"/>
    <property type="match status" value="1"/>
</dbReference>
<dbReference type="GeneID" id="97669695"/>
<dbReference type="InterPro" id="IPR001034">
    <property type="entry name" value="DeoR_HTH"/>
</dbReference>
<dbReference type="PANTHER" id="PTHR30363:SF44">
    <property type="entry name" value="AGA OPERON TRANSCRIPTIONAL REPRESSOR-RELATED"/>
    <property type="match status" value="1"/>
</dbReference>
<dbReference type="Pfam" id="PF00455">
    <property type="entry name" value="DeoRC"/>
    <property type="match status" value="1"/>
</dbReference>
<dbReference type="STRING" id="311410.LA5095_06278"/>
<proteinExistence type="predicted"/>
<dbReference type="InterPro" id="IPR050313">
    <property type="entry name" value="Carb_Metab_HTH_regulators"/>
</dbReference>
<reference evidence="6" key="1">
    <citation type="submission" date="2015-07" db="EMBL/GenBank/DDBJ databases">
        <authorList>
            <person name="Rodrigo-Torres Lidia"/>
            <person name="Arahal R.David."/>
        </authorList>
    </citation>
    <scope>NUCLEOTIDE SEQUENCE [LARGE SCALE GENOMIC DNA]</scope>
    <source>
        <strain evidence="6">CECT 5096</strain>
    </source>
</reference>
<dbReference type="InterPro" id="IPR036388">
    <property type="entry name" value="WH-like_DNA-bd_sf"/>
</dbReference>
<evidence type="ECO:0000256" key="2">
    <source>
        <dbReference type="ARBA" id="ARBA00023125"/>
    </source>
</evidence>
<gene>
    <name evidence="5" type="primary">glpR_1</name>
    <name evidence="5" type="ORF">LA5096_02305</name>
</gene>
<dbReference type="Proteomes" id="UP000049983">
    <property type="component" value="Unassembled WGS sequence"/>
</dbReference>
<name>A0A0M6ZL01_9HYPH</name>
<dbReference type="SUPFAM" id="SSF46785">
    <property type="entry name" value="Winged helix' DNA-binding domain"/>
    <property type="match status" value="1"/>
</dbReference>
<dbReference type="PROSITE" id="PS51000">
    <property type="entry name" value="HTH_DEOR_2"/>
    <property type="match status" value="1"/>
</dbReference>
<dbReference type="SMART" id="SM01134">
    <property type="entry name" value="DeoRC"/>
    <property type="match status" value="1"/>
</dbReference>
<keyword evidence="6" id="KW-1185">Reference proteome</keyword>
<dbReference type="InterPro" id="IPR014036">
    <property type="entry name" value="DeoR-like_C"/>
</dbReference>
<evidence type="ECO:0000256" key="3">
    <source>
        <dbReference type="ARBA" id="ARBA00023163"/>
    </source>
</evidence>
<dbReference type="EMBL" id="CXWC01000009">
    <property type="protein sequence ID" value="CTQ69920.1"/>
    <property type="molecule type" value="Genomic_DNA"/>
</dbReference>
<dbReference type="GO" id="GO:0003677">
    <property type="term" value="F:DNA binding"/>
    <property type="evidence" value="ECO:0007669"/>
    <property type="project" value="UniProtKB-KW"/>
</dbReference>
<evidence type="ECO:0000313" key="6">
    <source>
        <dbReference type="Proteomes" id="UP000049983"/>
    </source>
</evidence>
<protein>
    <submittedName>
        <fullName evidence="5">Glycerol-3-phosphate regulon repressor</fullName>
    </submittedName>
</protein>
<dbReference type="SMART" id="SM00420">
    <property type="entry name" value="HTH_DEOR"/>
    <property type="match status" value="1"/>
</dbReference>
<evidence type="ECO:0000313" key="5">
    <source>
        <dbReference type="EMBL" id="CTQ69920.1"/>
    </source>
</evidence>
<sequence>MMLPDQRYAVILEEVKQHPAVSIRSLTERLGVSRETVRKDIEFLAGQGKLSQVRGGAAPVVSKEAPMADRVHRNSEGKAKIASRVSSMIPEGSSIIIDNGSTTLEVARDLAGQRRELRVVTNDLKIAELIAPACFDVVLLGGRMDPAELATFGLEVFENLARYRAEFAIVSAGGLSARAGFTDFSREAADLRARMMRQAETALILADSSKFGVVGQVVMPPPPPGTVLISDTSPPPDILGKLDALQVETNSNLQ</sequence>
<organism evidence="5 6">
    <name type="scientific">Roseibium album</name>
    <dbReference type="NCBI Taxonomy" id="311410"/>
    <lineage>
        <taxon>Bacteria</taxon>
        <taxon>Pseudomonadati</taxon>
        <taxon>Pseudomonadota</taxon>
        <taxon>Alphaproteobacteria</taxon>
        <taxon>Hyphomicrobiales</taxon>
        <taxon>Stappiaceae</taxon>
        <taxon>Roseibium</taxon>
    </lineage>
</organism>
<dbReference type="RefSeq" id="WP_144436236.1">
    <property type="nucleotide sequence ID" value="NZ_CXWA01000020.1"/>
</dbReference>
<keyword evidence="1" id="KW-0805">Transcription regulation</keyword>
<dbReference type="InterPro" id="IPR018356">
    <property type="entry name" value="Tscrpt_reg_HTH_DeoR_CS"/>
</dbReference>
<dbReference type="PRINTS" id="PR00037">
    <property type="entry name" value="HTHLACR"/>
</dbReference>
<keyword evidence="2" id="KW-0238">DNA-binding</keyword>
<dbReference type="SUPFAM" id="SSF100950">
    <property type="entry name" value="NagB/RpiA/CoA transferase-like"/>
    <property type="match status" value="1"/>
</dbReference>
<dbReference type="AlphaFoldDB" id="A0A0M6ZL01"/>
<dbReference type="GO" id="GO:0003700">
    <property type="term" value="F:DNA-binding transcription factor activity"/>
    <property type="evidence" value="ECO:0007669"/>
    <property type="project" value="InterPro"/>
</dbReference>
<dbReference type="Gene3D" id="1.10.10.10">
    <property type="entry name" value="Winged helix-like DNA-binding domain superfamily/Winged helix DNA-binding domain"/>
    <property type="match status" value="1"/>
</dbReference>